<protein>
    <recommendedName>
        <fullName evidence="9">3-hydroxyacyl-[acyl-carrier-protein] dehydratase FabZ</fullName>
        <ecNumber evidence="9">4.2.1.59</ecNumber>
    </recommendedName>
    <alternativeName>
        <fullName evidence="9">(3R)-hydroxymyristoyl-[acyl-carrier-protein] dehydratase</fullName>
        <shortName evidence="9">(3R)-hydroxymyristoyl-ACP dehydrase</shortName>
    </alternativeName>
    <alternativeName>
        <fullName evidence="9">Beta-hydroxyacyl-ACP dehydratase</fullName>
    </alternativeName>
</protein>
<dbReference type="NCBIfam" id="TIGR01750">
    <property type="entry name" value="fabZ"/>
    <property type="match status" value="1"/>
</dbReference>
<evidence type="ECO:0000256" key="9">
    <source>
        <dbReference type="HAMAP-Rule" id="MF_00406"/>
    </source>
</evidence>
<comment type="catalytic activity">
    <reaction evidence="9">
        <text>a (3R)-hydroxyacyl-[ACP] = a (2E)-enoyl-[ACP] + H2O</text>
        <dbReference type="Rhea" id="RHEA:13097"/>
        <dbReference type="Rhea" id="RHEA-COMP:9925"/>
        <dbReference type="Rhea" id="RHEA-COMP:9945"/>
        <dbReference type="ChEBI" id="CHEBI:15377"/>
        <dbReference type="ChEBI" id="CHEBI:78784"/>
        <dbReference type="ChEBI" id="CHEBI:78827"/>
        <dbReference type="EC" id="4.2.1.59"/>
    </reaction>
</comment>
<reference evidence="10" key="1">
    <citation type="submission" date="2020-10" db="EMBL/GenBank/DDBJ databases">
        <title>Microbiome of the Black Sea water column analyzed by genome centric metagenomics.</title>
        <authorList>
            <person name="Cabello-Yeves P.J."/>
            <person name="Callieri C."/>
            <person name="Picazo A."/>
            <person name="Mehrshad M."/>
            <person name="Haro-Moreno J.M."/>
            <person name="Roda-Garcia J."/>
            <person name="Dzembekova N."/>
            <person name="Slabakova V."/>
            <person name="Slabakova N."/>
            <person name="Moncheva S."/>
            <person name="Rodriguez-Valera F."/>
        </authorList>
    </citation>
    <scope>NUCLEOTIDE SEQUENCE</scope>
    <source>
        <strain evidence="10">BS307-5m-G5</strain>
    </source>
</reference>
<dbReference type="GO" id="GO:0009245">
    <property type="term" value="P:lipid A biosynthetic process"/>
    <property type="evidence" value="ECO:0007669"/>
    <property type="project" value="UniProtKB-UniRule"/>
</dbReference>
<evidence type="ECO:0000256" key="3">
    <source>
        <dbReference type="ARBA" id="ARBA00022490"/>
    </source>
</evidence>
<keyword evidence="5 9" id="KW-0441">Lipid A biosynthesis</keyword>
<evidence type="ECO:0000256" key="2">
    <source>
        <dbReference type="ARBA" id="ARBA00009174"/>
    </source>
</evidence>
<evidence type="ECO:0000256" key="4">
    <source>
        <dbReference type="ARBA" id="ARBA00022516"/>
    </source>
</evidence>
<accession>A0A937HI71</accession>
<dbReference type="AlphaFoldDB" id="A0A937HI71"/>
<organism evidence="10 11">
    <name type="scientific">PS1 clade bacterium</name>
    <dbReference type="NCBI Taxonomy" id="2175152"/>
    <lineage>
        <taxon>Bacteria</taxon>
        <taxon>Pseudomonadati</taxon>
        <taxon>Pseudomonadota</taxon>
        <taxon>Alphaproteobacteria</taxon>
        <taxon>PS1 clade</taxon>
    </lineage>
</organism>
<dbReference type="SUPFAM" id="SSF54637">
    <property type="entry name" value="Thioesterase/thiol ester dehydrase-isomerase"/>
    <property type="match status" value="1"/>
</dbReference>
<dbReference type="EC" id="4.2.1.59" evidence="9"/>
<evidence type="ECO:0000256" key="8">
    <source>
        <dbReference type="ARBA" id="ARBA00025049"/>
    </source>
</evidence>
<dbReference type="PANTHER" id="PTHR30272">
    <property type="entry name" value="3-HYDROXYACYL-[ACYL-CARRIER-PROTEIN] DEHYDRATASE"/>
    <property type="match status" value="1"/>
</dbReference>
<comment type="similarity">
    <text evidence="2 9">Belongs to the thioester dehydratase family. FabZ subfamily.</text>
</comment>
<dbReference type="Pfam" id="PF07977">
    <property type="entry name" value="FabA"/>
    <property type="match status" value="1"/>
</dbReference>
<keyword evidence="3 9" id="KW-0963">Cytoplasm</keyword>
<evidence type="ECO:0000256" key="1">
    <source>
        <dbReference type="ARBA" id="ARBA00004496"/>
    </source>
</evidence>
<dbReference type="GO" id="GO:0006633">
    <property type="term" value="P:fatty acid biosynthetic process"/>
    <property type="evidence" value="ECO:0007669"/>
    <property type="project" value="UniProtKB-UniRule"/>
</dbReference>
<dbReference type="GO" id="GO:0019171">
    <property type="term" value="F:(3R)-hydroxyacyl-[acyl-carrier-protein] dehydratase activity"/>
    <property type="evidence" value="ECO:0007669"/>
    <property type="project" value="UniProtKB-EC"/>
</dbReference>
<dbReference type="GO" id="GO:0016020">
    <property type="term" value="C:membrane"/>
    <property type="evidence" value="ECO:0007669"/>
    <property type="project" value="GOC"/>
</dbReference>
<evidence type="ECO:0000313" key="10">
    <source>
        <dbReference type="EMBL" id="MBL6762122.1"/>
    </source>
</evidence>
<proteinExistence type="inferred from homology"/>
<dbReference type="Proteomes" id="UP000785783">
    <property type="component" value="Unassembled WGS sequence"/>
</dbReference>
<dbReference type="HAMAP" id="MF_00406">
    <property type="entry name" value="FabZ"/>
    <property type="match status" value="1"/>
</dbReference>
<keyword evidence="6 9" id="KW-0443">Lipid metabolism</keyword>
<dbReference type="InterPro" id="IPR029069">
    <property type="entry name" value="HotDog_dom_sf"/>
</dbReference>
<dbReference type="FunFam" id="3.10.129.10:FF:000001">
    <property type="entry name" value="3-hydroxyacyl-[acyl-carrier-protein] dehydratase FabZ"/>
    <property type="match status" value="1"/>
</dbReference>
<dbReference type="Gene3D" id="3.10.129.10">
    <property type="entry name" value="Hotdog Thioesterase"/>
    <property type="match status" value="1"/>
</dbReference>
<feature type="active site" evidence="9">
    <location>
        <position position="60"/>
    </location>
</feature>
<name>A0A937HI71_9PROT</name>
<dbReference type="PANTHER" id="PTHR30272:SF1">
    <property type="entry name" value="3-HYDROXYACYL-[ACYL-CARRIER-PROTEIN] DEHYDRATASE"/>
    <property type="match status" value="1"/>
</dbReference>
<keyword evidence="4 9" id="KW-0444">Lipid biosynthesis</keyword>
<dbReference type="InterPro" id="IPR013114">
    <property type="entry name" value="FabA_FabZ"/>
</dbReference>
<dbReference type="CDD" id="cd01288">
    <property type="entry name" value="FabZ"/>
    <property type="match status" value="1"/>
</dbReference>
<evidence type="ECO:0000256" key="6">
    <source>
        <dbReference type="ARBA" id="ARBA00023098"/>
    </source>
</evidence>
<evidence type="ECO:0000256" key="7">
    <source>
        <dbReference type="ARBA" id="ARBA00023239"/>
    </source>
</evidence>
<comment type="function">
    <text evidence="8 9">Involved in unsaturated fatty acids biosynthesis. Catalyzes the dehydration of short chain beta-hydroxyacyl-ACPs and long chain saturated and unsaturated beta-hydroxyacyl-ACPs.</text>
</comment>
<dbReference type="InterPro" id="IPR010084">
    <property type="entry name" value="FabZ"/>
</dbReference>
<dbReference type="GO" id="GO:0005737">
    <property type="term" value="C:cytoplasm"/>
    <property type="evidence" value="ECO:0007669"/>
    <property type="project" value="UniProtKB-SubCell"/>
</dbReference>
<evidence type="ECO:0000313" key="11">
    <source>
        <dbReference type="Proteomes" id="UP000785783"/>
    </source>
</evidence>
<comment type="caution">
    <text evidence="10">The sequence shown here is derived from an EMBL/GenBank/DDBJ whole genome shotgun (WGS) entry which is preliminary data.</text>
</comment>
<gene>
    <name evidence="9 10" type="primary">fabZ</name>
    <name evidence="10" type="ORF">ISQ19_05430</name>
</gene>
<sequence length="161" mass="17991">MGDSMSENIEGTSVTITEIMDFLPHRHPFLLVDRVVEMNGEQSGVGIKNVTASEPWFTGHFPDNPVFPGVLIIEAIAQVSAILVMQHAKDSGNPIETKLIYFMTVDKVRFRHPVTPGDQMRIHVTQIRRRGMAYKFKGEVFVDGKLMAEGEIMAVNHDPEG</sequence>
<comment type="subcellular location">
    <subcellularLocation>
        <location evidence="1 9">Cytoplasm</location>
    </subcellularLocation>
</comment>
<dbReference type="EMBL" id="JADHOK010000074">
    <property type="protein sequence ID" value="MBL6762122.1"/>
    <property type="molecule type" value="Genomic_DNA"/>
</dbReference>
<evidence type="ECO:0000256" key="5">
    <source>
        <dbReference type="ARBA" id="ARBA00022556"/>
    </source>
</evidence>
<keyword evidence="7 9" id="KW-0456">Lyase</keyword>
<dbReference type="NCBIfam" id="NF000582">
    <property type="entry name" value="PRK00006.1"/>
    <property type="match status" value="1"/>
</dbReference>